<feature type="transmembrane region" description="Helical" evidence="6">
    <location>
        <begin position="167"/>
        <end position="185"/>
    </location>
</feature>
<gene>
    <name evidence="8" type="ORF">LRS13_23565</name>
</gene>
<keyword evidence="9" id="KW-1185">Reference proteome</keyword>
<accession>A0ABY5PGG9</accession>
<evidence type="ECO:0000256" key="2">
    <source>
        <dbReference type="ARBA" id="ARBA00022475"/>
    </source>
</evidence>
<organism evidence="8 9">
    <name type="scientific">Svornostia abyssi</name>
    <dbReference type="NCBI Taxonomy" id="2898438"/>
    <lineage>
        <taxon>Bacteria</taxon>
        <taxon>Bacillati</taxon>
        <taxon>Actinomycetota</taxon>
        <taxon>Thermoleophilia</taxon>
        <taxon>Solirubrobacterales</taxon>
        <taxon>Baekduiaceae</taxon>
        <taxon>Svornostia</taxon>
    </lineage>
</organism>
<dbReference type="InterPro" id="IPR011701">
    <property type="entry name" value="MFS"/>
</dbReference>
<evidence type="ECO:0000259" key="7">
    <source>
        <dbReference type="PROSITE" id="PS50850"/>
    </source>
</evidence>
<reference evidence="9" key="1">
    <citation type="submission" date="2021-11" db="EMBL/GenBank/DDBJ databases">
        <title>Cultivation dependent microbiological survey of springs from the worlds oldest radium mine currently devoted to the extraction of radon-saturated water.</title>
        <authorList>
            <person name="Kapinusova G."/>
            <person name="Smrhova T."/>
            <person name="Strejcek M."/>
            <person name="Suman J."/>
            <person name="Jani K."/>
            <person name="Pajer P."/>
            <person name="Uhlik O."/>
        </authorList>
    </citation>
    <scope>NUCLEOTIDE SEQUENCE [LARGE SCALE GENOMIC DNA]</scope>
    <source>
        <strain evidence="9">J379</strain>
    </source>
</reference>
<dbReference type="Proteomes" id="UP001058860">
    <property type="component" value="Chromosome"/>
</dbReference>
<evidence type="ECO:0000313" key="9">
    <source>
        <dbReference type="Proteomes" id="UP001058860"/>
    </source>
</evidence>
<evidence type="ECO:0000256" key="1">
    <source>
        <dbReference type="ARBA" id="ARBA00004651"/>
    </source>
</evidence>
<protein>
    <submittedName>
        <fullName evidence="8">MFS transporter</fullName>
    </submittedName>
</protein>
<dbReference type="InterPro" id="IPR020846">
    <property type="entry name" value="MFS_dom"/>
</dbReference>
<keyword evidence="3 6" id="KW-0812">Transmembrane</keyword>
<dbReference type="PANTHER" id="PTHR23513:SF11">
    <property type="entry name" value="STAPHYLOFERRIN A TRANSPORTER"/>
    <property type="match status" value="1"/>
</dbReference>
<keyword evidence="5 6" id="KW-0472">Membrane</keyword>
<evidence type="ECO:0000313" key="8">
    <source>
        <dbReference type="EMBL" id="UUY03610.1"/>
    </source>
</evidence>
<feature type="transmembrane region" description="Helical" evidence="6">
    <location>
        <begin position="75"/>
        <end position="93"/>
    </location>
</feature>
<dbReference type="PROSITE" id="PS50850">
    <property type="entry name" value="MFS"/>
    <property type="match status" value="1"/>
</dbReference>
<evidence type="ECO:0000256" key="5">
    <source>
        <dbReference type="ARBA" id="ARBA00023136"/>
    </source>
</evidence>
<dbReference type="SUPFAM" id="SSF103473">
    <property type="entry name" value="MFS general substrate transporter"/>
    <property type="match status" value="1"/>
</dbReference>
<feature type="transmembrane region" description="Helical" evidence="6">
    <location>
        <begin position="301"/>
        <end position="326"/>
    </location>
</feature>
<comment type="subcellular location">
    <subcellularLocation>
        <location evidence="1">Cell membrane</location>
        <topology evidence="1">Multi-pass membrane protein</topology>
    </subcellularLocation>
</comment>
<keyword evidence="2" id="KW-1003">Cell membrane</keyword>
<dbReference type="InterPro" id="IPR036259">
    <property type="entry name" value="MFS_trans_sf"/>
</dbReference>
<feature type="transmembrane region" description="Helical" evidence="6">
    <location>
        <begin position="99"/>
        <end position="120"/>
    </location>
</feature>
<feature type="transmembrane region" description="Helical" evidence="6">
    <location>
        <begin position="370"/>
        <end position="391"/>
    </location>
</feature>
<dbReference type="Gene3D" id="1.20.1250.20">
    <property type="entry name" value="MFS general substrate transporter like domains"/>
    <property type="match status" value="1"/>
</dbReference>
<dbReference type="CDD" id="cd06173">
    <property type="entry name" value="MFS_MefA_like"/>
    <property type="match status" value="1"/>
</dbReference>
<dbReference type="PANTHER" id="PTHR23513">
    <property type="entry name" value="INTEGRAL MEMBRANE EFFLUX PROTEIN-RELATED"/>
    <property type="match status" value="1"/>
</dbReference>
<dbReference type="EMBL" id="CP088295">
    <property type="protein sequence ID" value="UUY03610.1"/>
    <property type="molecule type" value="Genomic_DNA"/>
</dbReference>
<keyword evidence="4 6" id="KW-1133">Transmembrane helix</keyword>
<feature type="transmembrane region" description="Helical" evidence="6">
    <location>
        <begin position="251"/>
        <end position="270"/>
    </location>
</feature>
<feature type="transmembrane region" description="Helical" evidence="6">
    <location>
        <begin position="277"/>
        <end position="295"/>
    </location>
</feature>
<feature type="transmembrane region" description="Helical" evidence="6">
    <location>
        <begin position="140"/>
        <end position="161"/>
    </location>
</feature>
<sequence length="400" mass="41058">MTAALRVPLFRRLLASYAGDECGDWFVAVAAAILVFEETGSTLATTALFLANRFLPAFAVPPLSTRLDRFRPTRALAGLYAIDAVVLVGLAALASRFSLTLVCILALADGTLAAVGRAVVRSTTATVMTEVDLLREGNAVLNVSFGLMNVAAPAAAGVLVAATSVRVVFLIGAGIFALLALLMLLTPGPVGNNEGGTWQSRLREGASAVLTDPRVRTILVFEGVLLVLFSVVTPIEIALAKESLGTGDAGYGLLLACWGGGMVAGGLAYTRMLHRSIVRLLVISSAMVGISYVAMGLSPTLAAACAAAVFGGVGNGMQWVTVVTLVQEAMSADMQTRVAGILEAVGTAMPGVGFLLGGVLASVFDPRVAFVASGLGVVLVVSVFLLVWPAVRRPPASSAA</sequence>
<evidence type="ECO:0000256" key="3">
    <source>
        <dbReference type="ARBA" id="ARBA00022692"/>
    </source>
</evidence>
<evidence type="ECO:0000256" key="4">
    <source>
        <dbReference type="ARBA" id="ARBA00022989"/>
    </source>
</evidence>
<evidence type="ECO:0000256" key="6">
    <source>
        <dbReference type="SAM" id="Phobius"/>
    </source>
</evidence>
<feature type="transmembrane region" description="Helical" evidence="6">
    <location>
        <begin position="338"/>
        <end position="364"/>
    </location>
</feature>
<dbReference type="Pfam" id="PF07690">
    <property type="entry name" value="MFS_1"/>
    <property type="match status" value="1"/>
</dbReference>
<feature type="transmembrane region" description="Helical" evidence="6">
    <location>
        <begin position="218"/>
        <end position="239"/>
    </location>
</feature>
<name>A0ABY5PGG9_9ACTN</name>
<proteinExistence type="predicted"/>
<feature type="domain" description="Major facilitator superfamily (MFS) profile" evidence="7">
    <location>
        <begin position="167"/>
        <end position="400"/>
    </location>
</feature>
<dbReference type="RefSeq" id="WP_353864112.1">
    <property type="nucleotide sequence ID" value="NZ_CP088295.1"/>
</dbReference>